<evidence type="ECO:0000256" key="1">
    <source>
        <dbReference type="SAM" id="MobiDB-lite"/>
    </source>
</evidence>
<feature type="region of interest" description="Disordered" evidence="1">
    <location>
        <begin position="51"/>
        <end position="70"/>
    </location>
</feature>
<dbReference type="Pfam" id="PF06069">
    <property type="entry name" value="PerC"/>
    <property type="match status" value="1"/>
</dbReference>
<dbReference type="EMBL" id="FN298496">
    <property type="protein sequence ID" value="CAX68145.1"/>
    <property type="molecule type" value="Genomic_DNA"/>
</dbReference>
<protein>
    <submittedName>
        <fullName evidence="2">Putative transcriptional regulator, PerC family</fullName>
    </submittedName>
</protein>
<proteinExistence type="predicted"/>
<reference evidence="2" key="1">
    <citation type="submission" date="2009-04" db="EMBL/GenBank/DDBJ databases">
        <title>Novel enterobacterial integrative and conjugative elements (ICEs), including a mobilisable relateive of SPI-7.</title>
        <authorList>
            <person name="Seth-Smith H.M."/>
        </authorList>
    </citation>
    <scope>NUCLEOTIDE SEQUENCE</scope>
    <source>
        <strain evidence="2">5494-57</strain>
    </source>
</reference>
<name>F2Q949_SALET</name>
<organism evidence="2">
    <name type="scientific">Salmonella enterica I</name>
    <dbReference type="NCBI Taxonomy" id="59201"/>
    <lineage>
        <taxon>Bacteria</taxon>
        <taxon>Pseudomonadati</taxon>
        <taxon>Pseudomonadota</taxon>
        <taxon>Gammaproteobacteria</taxon>
        <taxon>Enterobacterales</taxon>
        <taxon>Enterobacteriaceae</taxon>
        <taxon>Salmonella</taxon>
    </lineage>
</organism>
<dbReference type="AlphaFoldDB" id="F2Q949"/>
<sequence length="70" mass="8122">MELKDKLAEELENRGQWYRAARRWLAVMDNASGEREREAIARRREHCISMASNIPPGRDEATLQNAEPVQ</sequence>
<accession>F2Q949</accession>
<evidence type="ECO:0000313" key="2">
    <source>
        <dbReference type="EMBL" id="CAX68145.1"/>
    </source>
</evidence>
<gene>
    <name evidence="2" type="ORF">CTnscr_053</name>
</gene>
<dbReference type="InterPro" id="IPR024684">
    <property type="entry name" value="Tscrpt_act_PerC/SfV_Orf40"/>
</dbReference>